<dbReference type="GO" id="GO:0008374">
    <property type="term" value="F:O-acyltransferase activity"/>
    <property type="evidence" value="ECO:0007669"/>
    <property type="project" value="InterPro"/>
</dbReference>
<dbReference type="AlphaFoldDB" id="A0A0C9YPN8"/>
<gene>
    <name evidence="10" type="ORF">PISMIDRAFT_180257</name>
</gene>
<feature type="transmembrane region" description="Helical" evidence="8">
    <location>
        <begin position="405"/>
        <end position="424"/>
    </location>
</feature>
<evidence type="ECO:0000256" key="7">
    <source>
        <dbReference type="ARBA" id="ARBA00023136"/>
    </source>
</evidence>
<evidence type="ECO:0000256" key="2">
    <source>
        <dbReference type="ARBA" id="ARBA00005179"/>
    </source>
</evidence>
<protein>
    <recommendedName>
        <fullName evidence="9">Wax synthase domain-containing protein</fullName>
    </recommendedName>
</protein>
<dbReference type="HOGENOM" id="CLU_034105_1_0_1"/>
<evidence type="ECO:0000256" key="4">
    <source>
        <dbReference type="ARBA" id="ARBA00022679"/>
    </source>
</evidence>
<dbReference type="GO" id="GO:0016020">
    <property type="term" value="C:membrane"/>
    <property type="evidence" value="ECO:0007669"/>
    <property type="project" value="UniProtKB-SubCell"/>
</dbReference>
<reference evidence="10 11" key="1">
    <citation type="submission" date="2014-04" db="EMBL/GenBank/DDBJ databases">
        <authorList>
            <consortium name="DOE Joint Genome Institute"/>
            <person name="Kuo A."/>
            <person name="Kohler A."/>
            <person name="Costa M.D."/>
            <person name="Nagy L.G."/>
            <person name="Floudas D."/>
            <person name="Copeland A."/>
            <person name="Barry K.W."/>
            <person name="Cichocki N."/>
            <person name="Veneault-Fourrey C."/>
            <person name="LaButti K."/>
            <person name="Lindquist E.A."/>
            <person name="Lipzen A."/>
            <person name="Lundell T."/>
            <person name="Morin E."/>
            <person name="Murat C."/>
            <person name="Sun H."/>
            <person name="Tunlid A."/>
            <person name="Henrissat B."/>
            <person name="Grigoriev I.V."/>
            <person name="Hibbett D.S."/>
            <person name="Martin F."/>
            <person name="Nordberg H.P."/>
            <person name="Cantor M.N."/>
            <person name="Hua S.X."/>
        </authorList>
    </citation>
    <scope>NUCLEOTIDE SEQUENCE [LARGE SCALE GENOMIC DNA]</scope>
    <source>
        <strain evidence="10 11">441</strain>
    </source>
</reference>
<dbReference type="InterPro" id="IPR032805">
    <property type="entry name" value="Wax_synthase_dom"/>
</dbReference>
<keyword evidence="5 8" id="KW-0812">Transmembrane</keyword>
<feature type="domain" description="Wax synthase" evidence="9">
    <location>
        <begin position="248"/>
        <end position="328"/>
    </location>
</feature>
<accession>A0A0C9YPN8</accession>
<comment type="similarity">
    <text evidence="3">Belongs to the wax synthase family.</text>
</comment>
<keyword evidence="7 8" id="KW-0472">Membrane</keyword>
<dbReference type="InterPro" id="IPR044851">
    <property type="entry name" value="Wax_synthase"/>
</dbReference>
<dbReference type="EMBL" id="KN833801">
    <property type="protein sequence ID" value="KIK18576.1"/>
    <property type="molecule type" value="Genomic_DNA"/>
</dbReference>
<proteinExistence type="inferred from homology"/>
<dbReference type="Proteomes" id="UP000054018">
    <property type="component" value="Unassembled WGS sequence"/>
</dbReference>
<reference evidence="11" key="2">
    <citation type="submission" date="2015-01" db="EMBL/GenBank/DDBJ databases">
        <title>Evolutionary Origins and Diversification of the Mycorrhizal Mutualists.</title>
        <authorList>
            <consortium name="DOE Joint Genome Institute"/>
            <consortium name="Mycorrhizal Genomics Consortium"/>
            <person name="Kohler A."/>
            <person name="Kuo A."/>
            <person name="Nagy L.G."/>
            <person name="Floudas D."/>
            <person name="Copeland A."/>
            <person name="Barry K.W."/>
            <person name="Cichocki N."/>
            <person name="Veneault-Fourrey C."/>
            <person name="LaButti K."/>
            <person name="Lindquist E.A."/>
            <person name="Lipzen A."/>
            <person name="Lundell T."/>
            <person name="Morin E."/>
            <person name="Murat C."/>
            <person name="Riley R."/>
            <person name="Ohm R."/>
            <person name="Sun H."/>
            <person name="Tunlid A."/>
            <person name="Henrissat B."/>
            <person name="Grigoriev I.V."/>
            <person name="Hibbett D.S."/>
            <person name="Martin F."/>
        </authorList>
    </citation>
    <scope>NUCLEOTIDE SEQUENCE [LARGE SCALE GENOMIC DNA]</scope>
    <source>
        <strain evidence="11">441</strain>
    </source>
</reference>
<comment type="subcellular location">
    <subcellularLocation>
        <location evidence="1">Membrane</location>
        <topology evidence="1">Multi-pass membrane protein</topology>
    </subcellularLocation>
</comment>
<name>A0A0C9YPN8_9AGAM</name>
<evidence type="ECO:0000256" key="3">
    <source>
        <dbReference type="ARBA" id="ARBA00007282"/>
    </source>
</evidence>
<keyword evidence="11" id="KW-1185">Reference proteome</keyword>
<feature type="transmembrane region" description="Helical" evidence="8">
    <location>
        <begin position="296"/>
        <end position="313"/>
    </location>
</feature>
<feature type="transmembrane region" description="Helical" evidence="8">
    <location>
        <begin position="319"/>
        <end position="335"/>
    </location>
</feature>
<evidence type="ECO:0000259" key="9">
    <source>
        <dbReference type="Pfam" id="PF13813"/>
    </source>
</evidence>
<comment type="pathway">
    <text evidence="2">Secondary metabolite biosynthesis.</text>
</comment>
<sequence>MVNHSITDSENSGTHDIVTEKICPTGKDAVVYILPIFAMQYFMGTLVQLKNTALFRVALLPIVPWLAWRAVSALDLSCGIHEKAQANAIFVSHIMMLSARTAIWATAQEPYIRDNVPASVPVAFWNAWDLLLNSRGIGWNWSRGIPVPKPSLQTNSRIRFLVHAAMRAFFYGLAFDAFTEATCSFSQHLGSWRGDSILDYSLPLVPRYLRALKILYLSVWLTYFALHWAYYCLAIVCIVIFYQHPSQWPPLFDRPWSSTSLTDFWGRRWHQMFRFPLVSLGGVLSARLFGRPGGVLGTFLISGIFHVIELRAVGRGGSATVQIGFFVLNGVGVLLEQAWAKKTGRRVGGVWGWIWTFSWLTLWGLPVVDEWARVGRFAVDRFPGGAKPTMALLSLVLPPEVDKGYVLRCLCFGTSLPFLVYTLFTLSY</sequence>
<dbReference type="PANTHER" id="PTHR31595">
    <property type="entry name" value="LONG-CHAIN-ALCOHOL O-FATTY-ACYLTRANSFERASE 3-RELATED"/>
    <property type="match status" value="1"/>
</dbReference>
<keyword evidence="6 8" id="KW-1133">Transmembrane helix</keyword>
<evidence type="ECO:0000256" key="6">
    <source>
        <dbReference type="ARBA" id="ARBA00022989"/>
    </source>
</evidence>
<keyword evidence="4" id="KW-0808">Transferase</keyword>
<dbReference type="GO" id="GO:0006629">
    <property type="term" value="P:lipid metabolic process"/>
    <property type="evidence" value="ECO:0007669"/>
    <property type="project" value="InterPro"/>
</dbReference>
<feature type="transmembrane region" description="Helical" evidence="8">
    <location>
        <begin position="347"/>
        <end position="365"/>
    </location>
</feature>
<feature type="transmembrane region" description="Helical" evidence="8">
    <location>
        <begin position="214"/>
        <end position="242"/>
    </location>
</feature>
<organism evidence="10 11">
    <name type="scientific">Pisolithus microcarpus 441</name>
    <dbReference type="NCBI Taxonomy" id="765257"/>
    <lineage>
        <taxon>Eukaryota</taxon>
        <taxon>Fungi</taxon>
        <taxon>Dikarya</taxon>
        <taxon>Basidiomycota</taxon>
        <taxon>Agaricomycotina</taxon>
        <taxon>Agaricomycetes</taxon>
        <taxon>Agaricomycetidae</taxon>
        <taxon>Boletales</taxon>
        <taxon>Sclerodermatineae</taxon>
        <taxon>Pisolithaceae</taxon>
        <taxon>Pisolithus</taxon>
    </lineage>
</organism>
<evidence type="ECO:0000256" key="8">
    <source>
        <dbReference type="SAM" id="Phobius"/>
    </source>
</evidence>
<dbReference type="PANTHER" id="PTHR31595:SF57">
    <property type="entry name" value="OS04G0481900 PROTEIN"/>
    <property type="match status" value="1"/>
</dbReference>
<dbReference type="Pfam" id="PF13813">
    <property type="entry name" value="MBOAT_2"/>
    <property type="match status" value="1"/>
</dbReference>
<evidence type="ECO:0000256" key="1">
    <source>
        <dbReference type="ARBA" id="ARBA00004141"/>
    </source>
</evidence>
<evidence type="ECO:0000313" key="11">
    <source>
        <dbReference type="Proteomes" id="UP000054018"/>
    </source>
</evidence>
<dbReference type="STRING" id="765257.A0A0C9YPN8"/>
<evidence type="ECO:0000256" key="5">
    <source>
        <dbReference type="ARBA" id="ARBA00022692"/>
    </source>
</evidence>
<evidence type="ECO:0000313" key="10">
    <source>
        <dbReference type="EMBL" id="KIK18576.1"/>
    </source>
</evidence>
<dbReference type="OrthoDB" id="1077582at2759"/>